<sequence>MTLWLRLLWLLLTAPFRPRLLMDAASVLHTRVWPVDVDLNIHMTNARYSAVMDLGRIDLLIRTGLLRILLRHRLRAVVGASMLRWRKGLAPLQPYRLETRLVAWDDKWFWMEQRFITATGVLACIGMVKTCFTDRSGVVPPDRVAAFLGIPPDRRPPLPDWATAWDQVETGALDRQSGKA</sequence>
<protein>
    <submittedName>
        <fullName evidence="1">Acyl-CoA thioesterase FadM</fullName>
    </submittedName>
</protein>
<gene>
    <name evidence="1" type="ORF">FHS48_001811</name>
</gene>
<dbReference type="PANTHER" id="PTHR12475">
    <property type="match status" value="1"/>
</dbReference>
<reference evidence="1 2" key="1">
    <citation type="submission" date="2020-08" db="EMBL/GenBank/DDBJ databases">
        <title>Genomic Encyclopedia of Type Strains, Phase IV (KMG-IV): sequencing the most valuable type-strain genomes for metagenomic binning, comparative biology and taxonomic classification.</title>
        <authorList>
            <person name="Goeker M."/>
        </authorList>
    </citation>
    <scope>NUCLEOTIDE SEQUENCE [LARGE SCALE GENOMIC DNA]</scope>
    <source>
        <strain evidence="1 2">DSM 11590</strain>
    </source>
</reference>
<keyword evidence="2" id="KW-1185">Reference proteome</keyword>
<dbReference type="Gene3D" id="3.10.129.10">
    <property type="entry name" value="Hotdog Thioesterase"/>
    <property type="match status" value="1"/>
</dbReference>
<dbReference type="CDD" id="cd00586">
    <property type="entry name" value="4HBT"/>
    <property type="match status" value="1"/>
</dbReference>
<dbReference type="Proteomes" id="UP000544872">
    <property type="component" value="Unassembled WGS sequence"/>
</dbReference>
<evidence type="ECO:0000313" key="2">
    <source>
        <dbReference type="Proteomes" id="UP000544872"/>
    </source>
</evidence>
<proteinExistence type="predicted"/>
<dbReference type="InterPro" id="IPR029069">
    <property type="entry name" value="HotDog_dom_sf"/>
</dbReference>
<accession>A0A7W9ZF82</accession>
<dbReference type="Pfam" id="PF13279">
    <property type="entry name" value="4HBT_2"/>
    <property type="match status" value="1"/>
</dbReference>
<dbReference type="RefSeq" id="WP_184263223.1">
    <property type="nucleotide sequence ID" value="NZ_JACIIX010000005.1"/>
</dbReference>
<comment type="caution">
    <text evidence="1">The sequence shown here is derived from an EMBL/GenBank/DDBJ whole genome shotgun (WGS) entry which is preliminary data.</text>
</comment>
<dbReference type="SUPFAM" id="SSF54637">
    <property type="entry name" value="Thioesterase/thiol ester dehydrase-isomerase"/>
    <property type="match status" value="1"/>
</dbReference>
<name>A0A7W9ZF82_NOVIT</name>
<dbReference type="EMBL" id="JACIIX010000005">
    <property type="protein sequence ID" value="MBB6210396.1"/>
    <property type="molecule type" value="Genomic_DNA"/>
</dbReference>
<evidence type="ECO:0000313" key="1">
    <source>
        <dbReference type="EMBL" id="MBB6210396.1"/>
    </source>
</evidence>
<dbReference type="InterPro" id="IPR051490">
    <property type="entry name" value="THEM6_lcsJ_thioesterase"/>
</dbReference>
<organism evidence="1 2">
    <name type="scientific">Novispirillum itersonii</name>
    <name type="common">Aquaspirillum itersonii</name>
    <dbReference type="NCBI Taxonomy" id="189"/>
    <lineage>
        <taxon>Bacteria</taxon>
        <taxon>Pseudomonadati</taxon>
        <taxon>Pseudomonadota</taxon>
        <taxon>Alphaproteobacteria</taxon>
        <taxon>Rhodospirillales</taxon>
        <taxon>Novispirillaceae</taxon>
        <taxon>Novispirillum</taxon>
    </lineage>
</organism>
<dbReference type="PANTHER" id="PTHR12475:SF4">
    <property type="entry name" value="PROTEIN THEM6"/>
    <property type="match status" value="1"/>
</dbReference>
<dbReference type="AlphaFoldDB" id="A0A7W9ZF82"/>